<comment type="subcellular location">
    <subcellularLocation>
        <location evidence="1 6">Nucleus</location>
    </subcellularLocation>
</comment>
<dbReference type="OrthoDB" id="10251744at2759"/>
<organism evidence="8 9">
    <name type="scientific">Blastomyces parvus</name>
    <dbReference type="NCBI Taxonomy" id="2060905"/>
    <lineage>
        <taxon>Eukaryota</taxon>
        <taxon>Fungi</taxon>
        <taxon>Dikarya</taxon>
        <taxon>Ascomycota</taxon>
        <taxon>Pezizomycotina</taxon>
        <taxon>Eurotiomycetes</taxon>
        <taxon>Eurotiomycetidae</taxon>
        <taxon>Onygenales</taxon>
        <taxon>Ajellomycetaceae</taxon>
        <taxon>Blastomyces</taxon>
    </lineage>
</organism>
<dbReference type="InterPro" id="IPR021151">
    <property type="entry name" value="GINS_A"/>
</dbReference>
<keyword evidence="5 6" id="KW-0539">Nucleus</keyword>
<dbReference type="AlphaFoldDB" id="A0A2B7WS41"/>
<dbReference type="Pfam" id="PF05916">
    <property type="entry name" value="Sld5"/>
    <property type="match status" value="1"/>
</dbReference>
<sequence length="127" mass="14478">MPSALSEKVLNALKADPRTVDLRSLAPHFYRLGARMLELVEEEEMVDVLMETFKKRAMEIADHAHNSRGALGDGVEFLRGLDETERQCESILHSYTFIFTHPLCCLFRAAHGSAKEMRVWSGETRKK</sequence>
<comment type="function">
    <text evidence="6">The GINS complex plays an essential role in the initiation of DNA replication.</text>
</comment>
<evidence type="ECO:0000259" key="7">
    <source>
        <dbReference type="Pfam" id="PF05916"/>
    </source>
</evidence>
<dbReference type="Proteomes" id="UP000224080">
    <property type="component" value="Unassembled WGS sequence"/>
</dbReference>
<gene>
    <name evidence="8" type="ORF">GX51_06322</name>
</gene>
<reference evidence="8 9" key="1">
    <citation type="submission" date="2017-10" db="EMBL/GenBank/DDBJ databases">
        <title>Comparative genomics in systemic dimorphic fungi from Ajellomycetaceae.</title>
        <authorList>
            <person name="Munoz J.F."/>
            <person name="Mcewen J.G."/>
            <person name="Clay O.K."/>
            <person name="Cuomo C.A."/>
        </authorList>
    </citation>
    <scope>NUCLEOTIDE SEQUENCE [LARGE SCALE GENOMIC DNA]</scope>
    <source>
        <strain evidence="8 9">UAMH130</strain>
    </source>
</reference>
<dbReference type="SUPFAM" id="SSF158573">
    <property type="entry name" value="GINS helical bundle-like"/>
    <property type="match status" value="1"/>
</dbReference>
<evidence type="ECO:0000256" key="2">
    <source>
        <dbReference type="ARBA" id="ARBA00006343"/>
    </source>
</evidence>
<feature type="domain" description="GINS subunit" evidence="7">
    <location>
        <begin position="5"/>
        <end position="87"/>
    </location>
</feature>
<comment type="subunit">
    <text evidence="6">Component of the GINS complex.</text>
</comment>
<keyword evidence="9" id="KW-1185">Reference proteome</keyword>
<accession>A0A2B7WS41</accession>
<comment type="caution">
    <text evidence="8">The sequence shown here is derived from an EMBL/GenBank/DDBJ whole genome shotgun (WGS) entry which is preliminary data.</text>
</comment>
<dbReference type="GO" id="GO:1902975">
    <property type="term" value="P:mitotic DNA replication initiation"/>
    <property type="evidence" value="ECO:0007669"/>
    <property type="project" value="TreeGrafter"/>
</dbReference>
<comment type="similarity">
    <text evidence="2 6">Belongs to the GINS3/PSF3 family.</text>
</comment>
<evidence type="ECO:0000256" key="6">
    <source>
        <dbReference type="RuleBase" id="RU367161"/>
    </source>
</evidence>
<dbReference type="EMBL" id="PDNC01000102">
    <property type="protein sequence ID" value="PGG99389.1"/>
    <property type="molecule type" value="Genomic_DNA"/>
</dbReference>
<dbReference type="InterPro" id="IPR038437">
    <property type="entry name" value="GINS_Psf3_sf"/>
</dbReference>
<dbReference type="PANTHER" id="PTHR22768">
    <property type="entry name" value="DNA REPLICATION COMPLEX GINS PROTEIN PSF3"/>
    <property type="match status" value="1"/>
</dbReference>
<name>A0A2B7WS41_9EURO</name>
<keyword evidence="4 6" id="KW-0235">DNA replication</keyword>
<evidence type="ECO:0000256" key="4">
    <source>
        <dbReference type="ARBA" id="ARBA00022705"/>
    </source>
</evidence>
<dbReference type="InterPro" id="IPR036224">
    <property type="entry name" value="GINS_bundle-like_dom_sf"/>
</dbReference>
<evidence type="ECO:0000313" key="9">
    <source>
        <dbReference type="Proteomes" id="UP000224080"/>
    </source>
</evidence>
<dbReference type="GO" id="GO:0000811">
    <property type="term" value="C:GINS complex"/>
    <property type="evidence" value="ECO:0007669"/>
    <property type="project" value="UniProtKB-UniRule"/>
</dbReference>
<proteinExistence type="inferred from homology"/>
<dbReference type="CDD" id="cd11713">
    <property type="entry name" value="GINS_A_psf3"/>
    <property type="match status" value="1"/>
</dbReference>
<dbReference type="STRING" id="2060905.A0A2B7WS41"/>
<evidence type="ECO:0000256" key="1">
    <source>
        <dbReference type="ARBA" id="ARBA00004123"/>
    </source>
</evidence>
<protein>
    <recommendedName>
        <fullName evidence="3 6">DNA replication complex GINS protein PSF3</fullName>
    </recommendedName>
</protein>
<dbReference type="PANTHER" id="PTHR22768:SF0">
    <property type="entry name" value="DNA REPLICATION COMPLEX GINS PROTEIN PSF3"/>
    <property type="match status" value="1"/>
</dbReference>
<dbReference type="InterPro" id="IPR010492">
    <property type="entry name" value="GINS_Psf3"/>
</dbReference>
<evidence type="ECO:0000256" key="5">
    <source>
        <dbReference type="ARBA" id="ARBA00023242"/>
    </source>
</evidence>
<evidence type="ECO:0000313" key="8">
    <source>
        <dbReference type="EMBL" id="PGG99389.1"/>
    </source>
</evidence>
<dbReference type="Gene3D" id="1.20.58.2050">
    <property type="match status" value="1"/>
</dbReference>
<evidence type="ECO:0000256" key="3">
    <source>
        <dbReference type="ARBA" id="ARBA00015140"/>
    </source>
</evidence>